<keyword evidence="5" id="KW-1185">Reference proteome</keyword>
<dbReference type="InterPro" id="IPR044696">
    <property type="entry name" value="WIP1/2/3"/>
</dbReference>
<evidence type="ECO:0008006" key="6">
    <source>
        <dbReference type="Google" id="ProtNLM"/>
    </source>
</evidence>
<feature type="coiled-coil region" evidence="1">
    <location>
        <begin position="399"/>
        <end position="471"/>
    </location>
</feature>
<proteinExistence type="predicted"/>
<dbReference type="PANTHER" id="PTHR34562:SF8">
    <property type="entry name" value="WPP DOMAIN-INTERACTING PROTEIN 1"/>
    <property type="match status" value="1"/>
</dbReference>
<feature type="compositionally biased region" description="Basic and acidic residues" evidence="2">
    <location>
        <begin position="304"/>
        <end position="313"/>
    </location>
</feature>
<organism evidence="4 5">
    <name type="scientific">Cuscuta campestris</name>
    <dbReference type="NCBI Taxonomy" id="132261"/>
    <lineage>
        <taxon>Eukaryota</taxon>
        <taxon>Viridiplantae</taxon>
        <taxon>Streptophyta</taxon>
        <taxon>Embryophyta</taxon>
        <taxon>Tracheophyta</taxon>
        <taxon>Spermatophyta</taxon>
        <taxon>Magnoliopsida</taxon>
        <taxon>eudicotyledons</taxon>
        <taxon>Gunneridae</taxon>
        <taxon>Pentapetalae</taxon>
        <taxon>asterids</taxon>
        <taxon>lamiids</taxon>
        <taxon>Solanales</taxon>
        <taxon>Convolvulaceae</taxon>
        <taxon>Cuscuteae</taxon>
        <taxon>Cuscuta</taxon>
        <taxon>Cuscuta subgen. Grammica</taxon>
        <taxon>Cuscuta sect. Cleistogrammica</taxon>
    </lineage>
</organism>
<feature type="region of interest" description="Disordered" evidence="2">
    <location>
        <begin position="27"/>
        <end position="57"/>
    </location>
</feature>
<dbReference type="PANTHER" id="PTHR34562">
    <property type="entry name" value="WPP DOMAIN-INTERACTING PROTEIN 2"/>
    <property type="match status" value="1"/>
</dbReference>
<dbReference type="AlphaFoldDB" id="A0A484MS20"/>
<feature type="compositionally biased region" description="Polar residues" evidence="2">
    <location>
        <begin position="127"/>
        <end position="139"/>
    </location>
</feature>
<evidence type="ECO:0000256" key="2">
    <source>
        <dbReference type="SAM" id="MobiDB-lite"/>
    </source>
</evidence>
<gene>
    <name evidence="4" type="ORF">CCAM_LOCUS33498</name>
</gene>
<sequence>MEVEGKCSASQPVRESETVIINTNSEKLIGGIDDNEDEGNRNHSDEQIDESIGSKGVTFEATEEAVKKPASEPKRKGYGLKKWRRIRRGEVRNEGENNIVDGSAGIMKRGLPASSRSSAKSVHLYGGTSQRSDETVSSPNEFVSNLGLYDKPVDFYDHAFVAGADSDNSEEDSSSKSSTAASAPNKKIMVNFSQRNSGASVQNKGRQRMAGIESSKKHRAERFKIEKENSYSSLESDSRSSNFVFMQGKDCLKSNETKGENRDAEDLNCGGKANVDLPAIYNEEGNRGEFEDTLQEGLSAESTWEEKDDKNENQDSSSSCDPAIESIFKLQAAQEALKKEVEKLKQIATEDILVDFSSQDGSEALEFTSAGPNHFPNAAQLFQSDRDDGLQKGTTVQFRTHMETELENLFREKIEAEVEVLVSKAVAADQRTLLEAQKALASEQAEMANKLRNAEQKAAMLKDKQEKLQSYCENMINTADGTLRLQKRAFKHVFCFFLQLVLLAIVVGWLKFRLSNHHGENEVVVPT</sequence>
<evidence type="ECO:0000256" key="3">
    <source>
        <dbReference type="SAM" id="Phobius"/>
    </source>
</evidence>
<accession>A0A484MS20</accession>
<feature type="transmembrane region" description="Helical" evidence="3">
    <location>
        <begin position="493"/>
        <end position="512"/>
    </location>
</feature>
<protein>
    <recommendedName>
        <fullName evidence="6">WPP domain-containing protein</fullName>
    </recommendedName>
</protein>
<dbReference type="EMBL" id="OOIL02004480">
    <property type="protein sequence ID" value="VFQ91722.1"/>
    <property type="molecule type" value="Genomic_DNA"/>
</dbReference>
<keyword evidence="3" id="KW-0812">Transmembrane</keyword>
<dbReference type="OrthoDB" id="680851at2759"/>
<keyword evidence="3" id="KW-0472">Membrane</keyword>
<feature type="region of interest" description="Disordered" evidence="2">
    <location>
        <begin position="298"/>
        <end position="320"/>
    </location>
</feature>
<feature type="region of interest" description="Disordered" evidence="2">
    <location>
        <begin position="96"/>
        <end position="139"/>
    </location>
</feature>
<reference evidence="4 5" key="1">
    <citation type="submission" date="2018-04" db="EMBL/GenBank/DDBJ databases">
        <authorList>
            <person name="Vogel A."/>
        </authorList>
    </citation>
    <scope>NUCLEOTIDE SEQUENCE [LARGE SCALE GENOMIC DNA]</scope>
</reference>
<keyword evidence="3" id="KW-1133">Transmembrane helix</keyword>
<name>A0A484MS20_9ASTE</name>
<keyword evidence="1" id="KW-0175">Coiled coil</keyword>
<feature type="compositionally biased region" description="Polar residues" evidence="2">
    <location>
        <begin position="191"/>
        <end position="204"/>
    </location>
</feature>
<evidence type="ECO:0000313" key="5">
    <source>
        <dbReference type="Proteomes" id="UP000595140"/>
    </source>
</evidence>
<feature type="region of interest" description="Disordered" evidence="2">
    <location>
        <begin position="164"/>
        <end position="239"/>
    </location>
</feature>
<evidence type="ECO:0000313" key="4">
    <source>
        <dbReference type="EMBL" id="VFQ91722.1"/>
    </source>
</evidence>
<evidence type="ECO:0000256" key="1">
    <source>
        <dbReference type="SAM" id="Coils"/>
    </source>
</evidence>
<feature type="compositionally biased region" description="Low complexity" evidence="2">
    <location>
        <begin position="230"/>
        <end position="239"/>
    </location>
</feature>
<dbReference type="Proteomes" id="UP000595140">
    <property type="component" value="Unassembled WGS sequence"/>
</dbReference>